<dbReference type="Gene3D" id="3.30.360.10">
    <property type="entry name" value="Dihydrodipicolinate Reductase, domain 2"/>
    <property type="match status" value="1"/>
</dbReference>
<dbReference type="AlphaFoldDB" id="A0A1T4V9A5"/>
<dbReference type="Pfam" id="PF01408">
    <property type="entry name" value="GFO_IDH_MocA"/>
    <property type="match status" value="1"/>
</dbReference>
<proteinExistence type="inferred from homology"/>
<dbReference type="InterPro" id="IPR000683">
    <property type="entry name" value="Gfo/Idh/MocA-like_OxRdtase_N"/>
</dbReference>
<feature type="domain" description="GFO/IDH/MocA-like oxidoreductase" evidence="4">
    <location>
        <begin position="135"/>
        <end position="251"/>
    </location>
</feature>
<evidence type="ECO:0000256" key="2">
    <source>
        <dbReference type="ARBA" id="ARBA00023002"/>
    </source>
</evidence>
<dbReference type="SUPFAM" id="SSF55347">
    <property type="entry name" value="Glyceraldehyde-3-phosphate dehydrogenase-like, C-terminal domain"/>
    <property type="match status" value="1"/>
</dbReference>
<evidence type="ECO:0000256" key="1">
    <source>
        <dbReference type="ARBA" id="ARBA00010928"/>
    </source>
</evidence>
<dbReference type="Gene3D" id="3.40.50.720">
    <property type="entry name" value="NAD(P)-binding Rossmann-like Domain"/>
    <property type="match status" value="1"/>
</dbReference>
<dbReference type="PANTHER" id="PTHR22604">
    <property type="entry name" value="OXIDOREDUCTASES"/>
    <property type="match status" value="1"/>
</dbReference>
<name>A0A1T4V9A5_9FIRM</name>
<organism evidence="5 6">
    <name type="scientific">Eubacterium uniforme</name>
    <dbReference type="NCBI Taxonomy" id="39495"/>
    <lineage>
        <taxon>Bacteria</taxon>
        <taxon>Bacillati</taxon>
        <taxon>Bacillota</taxon>
        <taxon>Clostridia</taxon>
        <taxon>Eubacteriales</taxon>
        <taxon>Eubacteriaceae</taxon>
        <taxon>Eubacterium</taxon>
    </lineage>
</organism>
<dbReference type="InterPro" id="IPR050984">
    <property type="entry name" value="Gfo/Idh/MocA_domain"/>
</dbReference>
<dbReference type="SUPFAM" id="SSF51735">
    <property type="entry name" value="NAD(P)-binding Rossmann-fold domains"/>
    <property type="match status" value="1"/>
</dbReference>
<dbReference type="RefSeq" id="WP_078765383.1">
    <property type="nucleotide sequence ID" value="NZ_FUXZ01000003.1"/>
</dbReference>
<keyword evidence="2" id="KW-0560">Oxidoreductase</keyword>
<gene>
    <name evidence="5" type="ORF">SAMN02745111_00491</name>
</gene>
<dbReference type="EMBL" id="FUXZ01000003">
    <property type="protein sequence ID" value="SKA61534.1"/>
    <property type="molecule type" value="Genomic_DNA"/>
</dbReference>
<dbReference type="Pfam" id="PF22725">
    <property type="entry name" value="GFO_IDH_MocA_C3"/>
    <property type="match status" value="1"/>
</dbReference>
<accession>A0A1T4V9A5</accession>
<dbReference type="InterPro" id="IPR055170">
    <property type="entry name" value="GFO_IDH_MocA-like_dom"/>
</dbReference>
<dbReference type="OrthoDB" id="251184at2"/>
<evidence type="ECO:0000313" key="5">
    <source>
        <dbReference type="EMBL" id="SKA61534.1"/>
    </source>
</evidence>
<dbReference type="GO" id="GO:0000166">
    <property type="term" value="F:nucleotide binding"/>
    <property type="evidence" value="ECO:0007669"/>
    <property type="project" value="InterPro"/>
</dbReference>
<evidence type="ECO:0000259" key="4">
    <source>
        <dbReference type="Pfam" id="PF22725"/>
    </source>
</evidence>
<sequence length="325" mass="36609">MSKVKWGILGTANIAKNCMIPGMKKSENCDMYAIAGRSLEKAEKFKNEYGFTKAYGSYQELLDDKEVQAVYIPLPNHIHLEWVEKALKAGKHVLCEKPLALNAEEAERMYATAKECGVNLMEAYAYLHSEYVESLKNDVKSGIIGNVDYIESAFVTQGYDEDFRLYKEYGGGAFYDLGCYCTTMFLSLIDSDVDFVKAVAEFSDRDVDFNTSAIFKFKNGTRASLNVGMILDQTSNSRFDRLYIHGSNGCIKSDVEYNQSGDVEYRIFTKDGIVNRKITVSDNYSLEVNQVNSCILNGETPDITPEFSIKNAKLMDQVLSEIGYY</sequence>
<evidence type="ECO:0000313" key="6">
    <source>
        <dbReference type="Proteomes" id="UP000190814"/>
    </source>
</evidence>
<dbReference type="STRING" id="39495.SAMN02745111_00491"/>
<reference evidence="5 6" key="1">
    <citation type="submission" date="2017-02" db="EMBL/GenBank/DDBJ databases">
        <authorList>
            <person name="Peterson S.W."/>
        </authorList>
    </citation>
    <scope>NUCLEOTIDE SEQUENCE [LARGE SCALE GENOMIC DNA]</scope>
    <source>
        <strain evidence="5 6">ATCC 35992</strain>
    </source>
</reference>
<evidence type="ECO:0000259" key="3">
    <source>
        <dbReference type="Pfam" id="PF01408"/>
    </source>
</evidence>
<dbReference type="PANTHER" id="PTHR22604:SF105">
    <property type="entry name" value="TRANS-1,2-DIHYDROBENZENE-1,2-DIOL DEHYDROGENASE"/>
    <property type="match status" value="1"/>
</dbReference>
<dbReference type="Proteomes" id="UP000190814">
    <property type="component" value="Unassembled WGS sequence"/>
</dbReference>
<dbReference type="GO" id="GO:0016491">
    <property type="term" value="F:oxidoreductase activity"/>
    <property type="evidence" value="ECO:0007669"/>
    <property type="project" value="UniProtKB-KW"/>
</dbReference>
<dbReference type="InterPro" id="IPR036291">
    <property type="entry name" value="NAD(P)-bd_dom_sf"/>
</dbReference>
<comment type="similarity">
    <text evidence="1">Belongs to the Gfo/Idh/MocA family.</text>
</comment>
<keyword evidence="6" id="KW-1185">Reference proteome</keyword>
<protein>
    <submittedName>
        <fullName evidence="5">Predicted dehydrogenase</fullName>
    </submittedName>
</protein>
<feature type="domain" description="Gfo/Idh/MocA-like oxidoreductase N-terminal" evidence="3">
    <location>
        <begin position="5"/>
        <end position="123"/>
    </location>
</feature>